<comment type="caution">
    <text evidence="1">The sequence shown here is derived from an EMBL/GenBank/DDBJ whole genome shotgun (WGS) entry which is preliminary data.</text>
</comment>
<dbReference type="Proteomes" id="UP000659124">
    <property type="component" value="Unassembled WGS sequence"/>
</dbReference>
<organism evidence="1 2">
    <name type="scientific">Chitinophaga qingshengii</name>
    <dbReference type="NCBI Taxonomy" id="1569794"/>
    <lineage>
        <taxon>Bacteria</taxon>
        <taxon>Pseudomonadati</taxon>
        <taxon>Bacteroidota</taxon>
        <taxon>Chitinophagia</taxon>
        <taxon>Chitinophagales</taxon>
        <taxon>Chitinophagaceae</taxon>
        <taxon>Chitinophaga</taxon>
    </lineage>
</organism>
<dbReference type="EMBL" id="JACVFC010000001">
    <property type="protein sequence ID" value="MBC9930271.1"/>
    <property type="molecule type" value="Genomic_DNA"/>
</dbReference>
<evidence type="ECO:0000313" key="2">
    <source>
        <dbReference type="Proteomes" id="UP000659124"/>
    </source>
</evidence>
<protein>
    <submittedName>
        <fullName evidence="1">Uncharacterized protein</fullName>
    </submittedName>
</protein>
<accession>A0ABR7TIC9</accession>
<name>A0ABR7TIC9_9BACT</name>
<proteinExistence type="predicted"/>
<evidence type="ECO:0000313" key="1">
    <source>
        <dbReference type="EMBL" id="MBC9930271.1"/>
    </source>
</evidence>
<keyword evidence="2" id="KW-1185">Reference proteome</keyword>
<dbReference type="RefSeq" id="WP_188087352.1">
    <property type="nucleotide sequence ID" value="NZ_JACVFC010000001.1"/>
</dbReference>
<gene>
    <name evidence="1" type="ORF">ICL07_07770</name>
</gene>
<sequence length="360" mass="40354">MRKLLSLLIFLYACNGAVQNKTATDSVTAASKPDSGKAVAILPPVTVEISSITGETFKKYEASYNNPITLDSAKFPVVNGELNIPTDKGGPVILKNNEGVPHDENRISFKYAGYIASLNRYLVTVKGYEQRYCLAIDKATGQKDTLQNVPQVSPDSKLLICHQYNPYETYENVTPPTEDISIYAVENNVIRKIFFQPYRWFVSGLYWKDNHTVYIRSTQPVDDVSNVDHVQLEIVTGTTPRNTVAINDSWKGTYTALLNEKAGDSRDQVEVELKVSGDSTILTESGYQVYGKYLLAATEREGNLFFTFKQVLDGGSGLIEREKRFGYLWKDEEGKYRLTCPYLDVQSTNGGRVAFLLKKK</sequence>
<reference evidence="1 2" key="1">
    <citation type="submission" date="2020-09" db="EMBL/GenBank/DDBJ databases">
        <title>Genome sequences of type strains of Chitinophaga qingshengii and Chitinophaga varians.</title>
        <authorList>
            <person name="Kittiwongwattana C."/>
        </authorList>
    </citation>
    <scope>NUCLEOTIDE SEQUENCE [LARGE SCALE GENOMIC DNA]</scope>
    <source>
        <strain evidence="1 2">JCM 30026</strain>
    </source>
</reference>